<evidence type="ECO:0000256" key="2">
    <source>
        <dbReference type="ARBA" id="ARBA00022833"/>
    </source>
</evidence>
<evidence type="ECO:0000259" key="5">
    <source>
        <dbReference type="SMART" id="SM00829"/>
    </source>
</evidence>
<evidence type="ECO:0000256" key="4">
    <source>
        <dbReference type="RuleBase" id="RU361277"/>
    </source>
</evidence>
<protein>
    <submittedName>
        <fullName evidence="6">Zinc-dependent alcohol dehydrogenase family protein</fullName>
    </submittedName>
</protein>
<dbReference type="InterPro" id="IPR013149">
    <property type="entry name" value="ADH-like_C"/>
</dbReference>
<dbReference type="RefSeq" id="WP_353304437.1">
    <property type="nucleotide sequence ID" value="NZ_BAABWN010000019.1"/>
</dbReference>
<keyword evidence="2 4" id="KW-0862">Zinc</keyword>
<reference evidence="6 7" key="1">
    <citation type="submission" date="2024-04" db="EMBL/GenBank/DDBJ databases">
        <title>Draft genome sequence of Sessilibacter corallicola NBRC 116591.</title>
        <authorList>
            <person name="Miyakawa T."/>
            <person name="Kusuya Y."/>
            <person name="Miura T."/>
        </authorList>
    </citation>
    <scope>NUCLEOTIDE SEQUENCE [LARGE SCALE GENOMIC DNA]</scope>
    <source>
        <strain evidence="6 7">KU-00831-HH</strain>
    </source>
</reference>
<dbReference type="Pfam" id="PF08240">
    <property type="entry name" value="ADH_N"/>
    <property type="match status" value="1"/>
</dbReference>
<dbReference type="Proteomes" id="UP001465153">
    <property type="component" value="Unassembled WGS sequence"/>
</dbReference>
<sequence>MIPEKMKAFQFVGKNQVGIFDVPVPELKNENSILIKNDAAIICNMTDTHIYEGAHEPNGPSGWDMPLPCTQGHESSGIVVKKGSAVTNVDVGDRVALCGWFESGSFAEYTMASGGYIKVSNSMPAEQAALVEMLSCVYLIVDQVFTIGESVVLMGAGAAGSLGLKLVKAGGATKIIVVEPHEGKREYAKANGAHYVIDPNSEDVAAKVSEYTNGKMVDVVMEFSGYAESLAVMNSCVRRGGKIGLFGVCPHPTTVNMYDLHMNWATIVTAGYKRGYTEYVQEKAVEMIEAGVVNIDDMVTHRIKLEQIEEAFHMIQKGEENIRKILIEFE</sequence>
<dbReference type="PANTHER" id="PTHR43401">
    <property type="entry name" value="L-THREONINE 3-DEHYDROGENASE"/>
    <property type="match status" value="1"/>
</dbReference>
<dbReference type="InterPro" id="IPR011032">
    <property type="entry name" value="GroES-like_sf"/>
</dbReference>
<evidence type="ECO:0000313" key="6">
    <source>
        <dbReference type="EMBL" id="GAA6170092.1"/>
    </source>
</evidence>
<dbReference type="InterPro" id="IPR036291">
    <property type="entry name" value="NAD(P)-bd_dom_sf"/>
</dbReference>
<accession>A0ABQ0AEL4</accession>
<evidence type="ECO:0000256" key="1">
    <source>
        <dbReference type="ARBA" id="ARBA00022723"/>
    </source>
</evidence>
<comment type="caution">
    <text evidence="6">The sequence shown here is derived from an EMBL/GenBank/DDBJ whole genome shotgun (WGS) entry which is preliminary data.</text>
</comment>
<organism evidence="6 7">
    <name type="scientific">Sessilibacter corallicola</name>
    <dbReference type="NCBI Taxonomy" id="2904075"/>
    <lineage>
        <taxon>Bacteria</taxon>
        <taxon>Pseudomonadati</taxon>
        <taxon>Pseudomonadota</taxon>
        <taxon>Gammaproteobacteria</taxon>
        <taxon>Cellvibrionales</taxon>
        <taxon>Cellvibrionaceae</taxon>
        <taxon>Sessilibacter</taxon>
    </lineage>
</organism>
<name>A0ABQ0AEL4_9GAMM</name>
<dbReference type="PANTHER" id="PTHR43401:SF2">
    <property type="entry name" value="L-THREONINE 3-DEHYDROGENASE"/>
    <property type="match status" value="1"/>
</dbReference>
<dbReference type="Pfam" id="PF00107">
    <property type="entry name" value="ADH_zinc_N"/>
    <property type="match status" value="1"/>
</dbReference>
<comment type="similarity">
    <text evidence="4">Belongs to the zinc-containing alcohol dehydrogenase family.</text>
</comment>
<dbReference type="InterPro" id="IPR013154">
    <property type="entry name" value="ADH-like_N"/>
</dbReference>
<dbReference type="Gene3D" id="3.90.180.10">
    <property type="entry name" value="Medium-chain alcohol dehydrogenases, catalytic domain"/>
    <property type="match status" value="2"/>
</dbReference>
<keyword evidence="1 4" id="KW-0479">Metal-binding</keyword>
<gene>
    <name evidence="6" type="ORF">NBRC116591_39050</name>
</gene>
<dbReference type="SUPFAM" id="SSF51735">
    <property type="entry name" value="NAD(P)-binding Rossmann-fold domains"/>
    <property type="match status" value="1"/>
</dbReference>
<evidence type="ECO:0000256" key="3">
    <source>
        <dbReference type="ARBA" id="ARBA00023002"/>
    </source>
</evidence>
<proteinExistence type="inferred from homology"/>
<dbReference type="EMBL" id="BAABWN010000019">
    <property type="protein sequence ID" value="GAA6170092.1"/>
    <property type="molecule type" value="Genomic_DNA"/>
</dbReference>
<feature type="domain" description="Enoyl reductase (ER)" evidence="5">
    <location>
        <begin position="13"/>
        <end position="327"/>
    </location>
</feature>
<dbReference type="Gene3D" id="3.40.50.720">
    <property type="entry name" value="NAD(P)-binding Rossmann-like Domain"/>
    <property type="match status" value="1"/>
</dbReference>
<dbReference type="InterPro" id="IPR050129">
    <property type="entry name" value="Zn_alcohol_dh"/>
</dbReference>
<keyword evidence="7" id="KW-1185">Reference proteome</keyword>
<dbReference type="SMART" id="SM00829">
    <property type="entry name" value="PKS_ER"/>
    <property type="match status" value="1"/>
</dbReference>
<comment type="cofactor">
    <cofactor evidence="4">
        <name>Zn(2+)</name>
        <dbReference type="ChEBI" id="CHEBI:29105"/>
    </cofactor>
</comment>
<dbReference type="InterPro" id="IPR020843">
    <property type="entry name" value="ER"/>
</dbReference>
<dbReference type="SUPFAM" id="SSF50129">
    <property type="entry name" value="GroES-like"/>
    <property type="match status" value="1"/>
</dbReference>
<evidence type="ECO:0000313" key="7">
    <source>
        <dbReference type="Proteomes" id="UP001465153"/>
    </source>
</evidence>
<dbReference type="InterPro" id="IPR002328">
    <property type="entry name" value="ADH_Zn_CS"/>
</dbReference>
<dbReference type="PROSITE" id="PS00059">
    <property type="entry name" value="ADH_ZINC"/>
    <property type="match status" value="1"/>
</dbReference>
<keyword evidence="3" id="KW-0560">Oxidoreductase</keyword>